<reference evidence="1 2" key="1">
    <citation type="journal article" date="2015" name="Genome Announc.">
        <title>Expanding the biotechnology potential of lactobacilli through comparative genomics of 213 strains and associated genera.</title>
        <authorList>
            <person name="Sun Z."/>
            <person name="Harris H.M."/>
            <person name="McCann A."/>
            <person name="Guo C."/>
            <person name="Argimon S."/>
            <person name="Zhang W."/>
            <person name="Yang X."/>
            <person name="Jeffery I.B."/>
            <person name="Cooney J.C."/>
            <person name="Kagawa T.F."/>
            <person name="Liu W."/>
            <person name="Song Y."/>
            <person name="Salvetti E."/>
            <person name="Wrobel A."/>
            <person name="Rasinkangas P."/>
            <person name="Parkhill J."/>
            <person name="Rea M.C."/>
            <person name="O'Sullivan O."/>
            <person name="Ritari J."/>
            <person name="Douillard F.P."/>
            <person name="Paul Ross R."/>
            <person name="Yang R."/>
            <person name="Briner A.E."/>
            <person name="Felis G.E."/>
            <person name="de Vos W.M."/>
            <person name="Barrangou R."/>
            <person name="Klaenhammer T.R."/>
            <person name="Caufield P.W."/>
            <person name="Cui Y."/>
            <person name="Zhang H."/>
            <person name="O'Toole P.W."/>
        </authorList>
    </citation>
    <scope>NUCLEOTIDE SEQUENCE [LARGE SCALE GENOMIC DNA]</scope>
    <source>
        <strain evidence="1 2">DSM 15946</strain>
    </source>
</reference>
<dbReference type="EMBL" id="AZFK01000002">
    <property type="protein sequence ID" value="KRL92586.1"/>
    <property type="molecule type" value="Genomic_DNA"/>
</dbReference>
<comment type="caution">
    <text evidence="1">The sequence shown here is derived from an EMBL/GenBank/DDBJ whole genome shotgun (WGS) entry which is preliminary data.</text>
</comment>
<evidence type="ECO:0000313" key="1">
    <source>
        <dbReference type="EMBL" id="KRL92586.1"/>
    </source>
</evidence>
<dbReference type="Proteomes" id="UP000050816">
    <property type="component" value="Unassembled WGS sequence"/>
</dbReference>
<dbReference type="PATRIC" id="fig|1423760.3.peg.1762"/>
<accession>A0A0R1UM49</accession>
<proteinExistence type="predicted"/>
<sequence length="319" mass="36120">MPEISLYRKIDDEYCDELHANVQVMVPELTYINSESEDVFIEYPDEAKESISINEYDDGWDPQLNGLHYHQSFKIGNPSAFFGHSEITDSANRIGVAVHLFSADSKFQKTMVLPQDVYDTVDNLDIEFDYDFEKSWMRGKINLEFFFFLKTSKVQHPFQANEEGMRLSYDNLFQTCLTVDGTGSTFPITEIENPGGPLWQMRKLWSDPLVDAFDASSVQIELNSKHPKFKALVNSSSTSNGVSAVLMEQIMAQAVAMIIDETANDMAADGSDFENDVPAEGSVAKVVQYWINLYDIDIKNDKMMAIFNKVAQGEKEDEA</sequence>
<organism evidence="1 2">
    <name type="scientific">Limosilactobacillus ingluviei DSM 15946</name>
    <dbReference type="NCBI Taxonomy" id="1423760"/>
    <lineage>
        <taxon>Bacteria</taxon>
        <taxon>Bacillati</taxon>
        <taxon>Bacillota</taxon>
        <taxon>Bacilli</taxon>
        <taxon>Lactobacillales</taxon>
        <taxon>Lactobacillaceae</taxon>
        <taxon>Limosilactobacillus</taxon>
    </lineage>
</organism>
<protein>
    <submittedName>
        <fullName evidence="1">Uncharacterized protein</fullName>
    </submittedName>
</protein>
<name>A0A0R1UM49_9LACO</name>
<evidence type="ECO:0000313" key="2">
    <source>
        <dbReference type="Proteomes" id="UP000050816"/>
    </source>
</evidence>
<dbReference type="RefSeq" id="WP_056953289.1">
    <property type="nucleotide sequence ID" value="NZ_AZFK01000002.1"/>
</dbReference>
<gene>
    <name evidence="1" type="ORF">FC43_GL001686</name>
</gene>
<dbReference type="AlphaFoldDB" id="A0A0R1UM49"/>